<dbReference type="InterPro" id="IPR000209">
    <property type="entry name" value="Peptidase_S8/S53_dom"/>
</dbReference>
<dbReference type="Pfam" id="PF00082">
    <property type="entry name" value="Peptidase_S8"/>
    <property type="match status" value="1"/>
</dbReference>
<dbReference type="GO" id="GO:0006508">
    <property type="term" value="P:proteolysis"/>
    <property type="evidence" value="ECO:0007669"/>
    <property type="project" value="InterPro"/>
</dbReference>
<dbReference type="OrthoDB" id="4803627at2759"/>
<dbReference type="InterPro" id="IPR036852">
    <property type="entry name" value="Peptidase_S8/S53_dom_sf"/>
</dbReference>
<dbReference type="GO" id="GO:0004252">
    <property type="term" value="F:serine-type endopeptidase activity"/>
    <property type="evidence" value="ECO:0007669"/>
    <property type="project" value="InterPro"/>
</dbReference>
<gene>
    <name evidence="5" type="ORF">E3N88_19855</name>
</gene>
<sequence>MGLSGSVERRPAVESDVIIGVIDIGIWPESESFDDEGFGPVPTRWKGACEGGKDFICNRKIIGARSYSMEISARDNVGLGTHVASIVAGSHVRDASYYDIAYGTARGGVPSARLSVYKACDPDCYDLHILSAFDDAIADGVDIISISINMNHPAELINDTIAIGAFHGK</sequence>
<comment type="caution">
    <text evidence="3">Lacks conserved residue(s) required for the propagation of feature annotation.</text>
</comment>
<evidence type="ECO:0000256" key="1">
    <source>
        <dbReference type="ARBA" id="ARBA00011073"/>
    </source>
</evidence>
<keyword evidence="6" id="KW-1185">Reference proteome</keyword>
<protein>
    <recommendedName>
        <fullName evidence="4">Peptidase S8/S53 domain-containing protein</fullName>
    </recommendedName>
</protein>
<dbReference type="PROSITE" id="PS51892">
    <property type="entry name" value="SUBTILASE"/>
    <property type="match status" value="1"/>
</dbReference>
<dbReference type="Proteomes" id="UP000326396">
    <property type="component" value="Linkage Group LG18"/>
</dbReference>
<evidence type="ECO:0000256" key="3">
    <source>
        <dbReference type="PROSITE-ProRule" id="PRU01240"/>
    </source>
</evidence>
<evidence type="ECO:0000313" key="6">
    <source>
        <dbReference type="Proteomes" id="UP000326396"/>
    </source>
</evidence>
<dbReference type="EMBL" id="SZYD01000010">
    <property type="protein sequence ID" value="KAD4983184.1"/>
    <property type="molecule type" value="Genomic_DNA"/>
</dbReference>
<dbReference type="Gene3D" id="3.40.50.200">
    <property type="entry name" value="Peptidase S8/S53 domain"/>
    <property type="match status" value="1"/>
</dbReference>
<organism evidence="5 6">
    <name type="scientific">Mikania micrantha</name>
    <name type="common">bitter vine</name>
    <dbReference type="NCBI Taxonomy" id="192012"/>
    <lineage>
        <taxon>Eukaryota</taxon>
        <taxon>Viridiplantae</taxon>
        <taxon>Streptophyta</taxon>
        <taxon>Embryophyta</taxon>
        <taxon>Tracheophyta</taxon>
        <taxon>Spermatophyta</taxon>
        <taxon>Magnoliopsida</taxon>
        <taxon>eudicotyledons</taxon>
        <taxon>Gunneridae</taxon>
        <taxon>Pentapetalae</taxon>
        <taxon>asterids</taxon>
        <taxon>campanulids</taxon>
        <taxon>Asterales</taxon>
        <taxon>Asteraceae</taxon>
        <taxon>Asteroideae</taxon>
        <taxon>Heliantheae alliance</taxon>
        <taxon>Eupatorieae</taxon>
        <taxon>Mikania</taxon>
    </lineage>
</organism>
<evidence type="ECO:0000259" key="4">
    <source>
        <dbReference type="Pfam" id="PF00082"/>
    </source>
</evidence>
<dbReference type="InterPro" id="IPR045051">
    <property type="entry name" value="SBT"/>
</dbReference>
<proteinExistence type="inferred from homology"/>
<dbReference type="SUPFAM" id="SSF52743">
    <property type="entry name" value="Subtilisin-like"/>
    <property type="match status" value="1"/>
</dbReference>
<accession>A0A5N6NQR1</accession>
<dbReference type="PANTHER" id="PTHR10795">
    <property type="entry name" value="PROPROTEIN CONVERTASE SUBTILISIN/KEXIN"/>
    <property type="match status" value="1"/>
</dbReference>
<comment type="caution">
    <text evidence="5">The sequence shown here is derived from an EMBL/GenBank/DDBJ whole genome shotgun (WGS) entry which is preliminary data.</text>
</comment>
<evidence type="ECO:0000313" key="5">
    <source>
        <dbReference type="EMBL" id="KAD4983184.1"/>
    </source>
</evidence>
<name>A0A5N6NQR1_9ASTR</name>
<feature type="domain" description="Peptidase S8/S53" evidence="4">
    <location>
        <begin position="15"/>
        <end position="149"/>
    </location>
</feature>
<comment type="similarity">
    <text evidence="1 3">Belongs to the peptidase S8 family.</text>
</comment>
<keyword evidence="2" id="KW-0732">Signal</keyword>
<dbReference type="AlphaFoldDB" id="A0A5N6NQR1"/>
<reference evidence="5 6" key="1">
    <citation type="submission" date="2019-05" db="EMBL/GenBank/DDBJ databases">
        <title>Mikania micrantha, genome provides insights into the molecular mechanism of rapid growth.</title>
        <authorList>
            <person name="Liu B."/>
        </authorList>
    </citation>
    <scope>NUCLEOTIDE SEQUENCE [LARGE SCALE GENOMIC DNA]</scope>
    <source>
        <strain evidence="5">NLD-2019</strain>
        <tissue evidence="5">Leaf</tissue>
    </source>
</reference>
<evidence type="ECO:0000256" key="2">
    <source>
        <dbReference type="ARBA" id="ARBA00022729"/>
    </source>
</evidence>